<dbReference type="SUPFAM" id="SSF55120">
    <property type="entry name" value="Pseudouridine synthase"/>
    <property type="match status" value="1"/>
</dbReference>
<feature type="region of interest" description="Disordered" evidence="5">
    <location>
        <begin position="401"/>
        <end position="438"/>
    </location>
</feature>
<evidence type="ECO:0000259" key="6">
    <source>
        <dbReference type="Pfam" id="PF01416"/>
    </source>
</evidence>
<dbReference type="InterPro" id="IPR020094">
    <property type="entry name" value="TruA/RsuA/RluB/E/F_N"/>
</dbReference>
<dbReference type="GO" id="GO:0003723">
    <property type="term" value="F:RNA binding"/>
    <property type="evidence" value="ECO:0007669"/>
    <property type="project" value="InterPro"/>
</dbReference>
<dbReference type="InterPro" id="IPR020097">
    <property type="entry name" value="PsdUridine_synth_TruA_a/b_dom"/>
</dbReference>
<feature type="domain" description="Pseudouridine synthase I TruA alpha/beta" evidence="6">
    <location>
        <begin position="18"/>
        <end position="77"/>
    </location>
</feature>
<evidence type="ECO:0000256" key="3">
    <source>
        <dbReference type="ARBA" id="ARBA00023235"/>
    </source>
</evidence>
<feature type="domain" description="Pseudouridine synthase I TruA alpha/beta" evidence="6">
    <location>
        <begin position="275"/>
        <end position="399"/>
    </location>
</feature>
<reference evidence="7 8" key="1">
    <citation type="submission" date="2011-02" db="EMBL/GenBank/DDBJ databases">
        <title>The Genome Sequence of Sphaeroforma arctica JP610.</title>
        <authorList>
            <consortium name="The Broad Institute Genome Sequencing Platform"/>
            <person name="Russ C."/>
            <person name="Cuomo C."/>
            <person name="Young S.K."/>
            <person name="Zeng Q."/>
            <person name="Gargeya S."/>
            <person name="Alvarado L."/>
            <person name="Berlin A."/>
            <person name="Chapman S.B."/>
            <person name="Chen Z."/>
            <person name="Freedman E."/>
            <person name="Gellesch M."/>
            <person name="Goldberg J."/>
            <person name="Griggs A."/>
            <person name="Gujja S."/>
            <person name="Heilman E."/>
            <person name="Heiman D."/>
            <person name="Howarth C."/>
            <person name="Mehta T."/>
            <person name="Neiman D."/>
            <person name="Pearson M."/>
            <person name="Roberts A."/>
            <person name="Saif S."/>
            <person name="Shea T."/>
            <person name="Shenoy N."/>
            <person name="Sisk P."/>
            <person name="Stolte C."/>
            <person name="Sykes S."/>
            <person name="White J."/>
            <person name="Yandava C."/>
            <person name="Burger G."/>
            <person name="Gray M.W."/>
            <person name="Holland P.W.H."/>
            <person name="King N."/>
            <person name="Lang F.B.F."/>
            <person name="Roger A.J."/>
            <person name="Ruiz-Trillo I."/>
            <person name="Haas B."/>
            <person name="Nusbaum C."/>
            <person name="Birren B."/>
        </authorList>
    </citation>
    <scope>NUCLEOTIDE SEQUENCE [LARGE SCALE GENOMIC DNA]</scope>
    <source>
        <strain evidence="7 8">JP610</strain>
    </source>
</reference>
<evidence type="ECO:0000256" key="1">
    <source>
        <dbReference type="ARBA" id="ARBA00009375"/>
    </source>
</evidence>
<dbReference type="EC" id="5.4.99.12" evidence="4"/>
<dbReference type="GO" id="GO:0160147">
    <property type="term" value="F:tRNA pseudouridine(38-40) synthase activity"/>
    <property type="evidence" value="ECO:0007669"/>
    <property type="project" value="UniProtKB-EC"/>
</dbReference>
<comment type="similarity">
    <text evidence="1 4">Belongs to the tRNA pseudouridine synthase TruA family.</text>
</comment>
<dbReference type="PANTHER" id="PTHR11142">
    <property type="entry name" value="PSEUDOURIDYLATE SYNTHASE"/>
    <property type="match status" value="1"/>
</dbReference>
<gene>
    <name evidence="7" type="ORF">SARC_11003</name>
</gene>
<accession>A0A0L0FI87</accession>
<feature type="compositionally biased region" description="Basic and acidic residues" evidence="5">
    <location>
        <begin position="130"/>
        <end position="144"/>
    </location>
</feature>
<dbReference type="EMBL" id="KQ243081">
    <property type="protein sequence ID" value="KNC76494.1"/>
    <property type="molecule type" value="Genomic_DNA"/>
</dbReference>
<comment type="catalytic activity">
    <reaction evidence="4">
        <text>uridine(38/39/40) in tRNA = pseudouridine(38/39/40) in tRNA</text>
        <dbReference type="Rhea" id="RHEA:22376"/>
        <dbReference type="Rhea" id="RHEA-COMP:10085"/>
        <dbReference type="Rhea" id="RHEA-COMP:10087"/>
        <dbReference type="ChEBI" id="CHEBI:65314"/>
        <dbReference type="ChEBI" id="CHEBI:65315"/>
        <dbReference type="EC" id="5.4.99.12"/>
    </reaction>
</comment>
<dbReference type="HAMAP" id="MF_00171">
    <property type="entry name" value="TruA"/>
    <property type="match status" value="1"/>
</dbReference>
<sequence>MAEGAVLTQIRRFKCTCSYDGTAFSGWQSQTEKNLVTVQGVLSNRLTKFLREPTRVIGSGRTDAGVHAIAQVFHFDLNVYEPPARECALDLSQVVETVNSESTEQGETQTVAHDESNAQKAPYSHQDVITADRRDSPSHDEHRQGQQQPSDPKNAHGSDAVGTMNKKKKPKNEAGGKHWGRGAMIEELCASPDAAFLLLRALRSIPGIQEGSLSVFDVVEKPDTFHARLSVSNKRYRYVIREDSASPFEDRYCWALCLDRNTSNKRLDMSKLRAASAHVLGPHDMRNFAILAERDPRSPVRNITRLDIDVYDIQLDPIYTMQAPMSAEYDAEAVLERPRAVGLDTMQKNGRPCRKVVITVECDYFLMRMVRMLVGTLVDVGLGALSVEDFEKLLTPEFASDTAMSDSTSASRPAIDNTSTGIGKSHAGSANAGVHRRPKAVRTAPARGLFMVCPLYDGVGTAIG</sequence>
<dbReference type="InterPro" id="IPR020095">
    <property type="entry name" value="PsdUridine_synth_TruA_C"/>
</dbReference>
<evidence type="ECO:0000256" key="2">
    <source>
        <dbReference type="ARBA" id="ARBA00022694"/>
    </source>
</evidence>
<evidence type="ECO:0000313" key="7">
    <source>
        <dbReference type="EMBL" id="KNC76494.1"/>
    </source>
</evidence>
<dbReference type="Gene3D" id="3.30.70.580">
    <property type="entry name" value="Pseudouridine synthase I, catalytic domain, N-terminal subdomain"/>
    <property type="match status" value="1"/>
</dbReference>
<keyword evidence="8" id="KW-1185">Reference proteome</keyword>
<feature type="compositionally biased region" description="Polar residues" evidence="5">
    <location>
        <begin position="98"/>
        <end position="111"/>
    </location>
</feature>
<dbReference type="InterPro" id="IPR001406">
    <property type="entry name" value="PsdUridine_synth_TruA"/>
</dbReference>
<feature type="compositionally biased region" description="Low complexity" evidence="5">
    <location>
        <begin position="401"/>
        <end position="411"/>
    </location>
</feature>
<dbReference type="AlphaFoldDB" id="A0A0L0FI87"/>
<dbReference type="GO" id="GO:0031119">
    <property type="term" value="P:tRNA pseudouridine synthesis"/>
    <property type="evidence" value="ECO:0007669"/>
    <property type="project" value="TreeGrafter"/>
</dbReference>
<dbReference type="eggNOG" id="KOG4393">
    <property type="taxonomic scope" value="Eukaryota"/>
</dbReference>
<protein>
    <recommendedName>
        <fullName evidence="4">tRNA pseudouridine synthase</fullName>
        <ecNumber evidence="4">5.4.99.12</ecNumber>
    </recommendedName>
</protein>
<dbReference type="InterPro" id="IPR020103">
    <property type="entry name" value="PsdUridine_synth_cat_dom_sf"/>
</dbReference>
<dbReference type="Pfam" id="PF01416">
    <property type="entry name" value="PseudoU_synth_1"/>
    <property type="match status" value="2"/>
</dbReference>
<evidence type="ECO:0000313" key="8">
    <source>
        <dbReference type="Proteomes" id="UP000054560"/>
    </source>
</evidence>
<dbReference type="GeneID" id="25911507"/>
<feature type="region of interest" description="Disordered" evidence="5">
    <location>
        <begin position="98"/>
        <end position="178"/>
    </location>
</feature>
<dbReference type="OrthoDB" id="271910at2759"/>
<keyword evidence="3 4" id="KW-0413">Isomerase</keyword>
<dbReference type="RefSeq" id="XP_014150396.1">
    <property type="nucleotide sequence ID" value="XM_014294921.1"/>
</dbReference>
<dbReference type="Proteomes" id="UP000054560">
    <property type="component" value="Unassembled WGS sequence"/>
</dbReference>
<evidence type="ECO:0000256" key="5">
    <source>
        <dbReference type="SAM" id="MobiDB-lite"/>
    </source>
</evidence>
<proteinExistence type="inferred from homology"/>
<dbReference type="Gene3D" id="3.30.70.660">
    <property type="entry name" value="Pseudouridine synthase I, catalytic domain, C-terminal subdomain"/>
    <property type="match status" value="1"/>
</dbReference>
<name>A0A0L0FI87_9EUKA</name>
<keyword evidence="2 4" id="KW-0819">tRNA processing</keyword>
<evidence type="ECO:0000256" key="4">
    <source>
        <dbReference type="RuleBase" id="RU003792"/>
    </source>
</evidence>
<organism evidence="7 8">
    <name type="scientific">Sphaeroforma arctica JP610</name>
    <dbReference type="NCBI Taxonomy" id="667725"/>
    <lineage>
        <taxon>Eukaryota</taxon>
        <taxon>Ichthyosporea</taxon>
        <taxon>Ichthyophonida</taxon>
        <taxon>Sphaeroforma</taxon>
    </lineage>
</organism>
<dbReference type="STRING" id="667725.A0A0L0FI87"/>
<dbReference type="PANTHER" id="PTHR11142:SF0">
    <property type="entry name" value="TRNA PSEUDOURIDINE SYNTHASE-LIKE 1"/>
    <property type="match status" value="1"/>
</dbReference>